<evidence type="ECO:0000256" key="7">
    <source>
        <dbReference type="ARBA" id="ARBA00022741"/>
    </source>
</evidence>
<keyword evidence="5 13" id="KW-0150">Chloroplast</keyword>
<dbReference type="CDD" id="cd19505">
    <property type="entry name" value="RecA-like_Ycf2"/>
    <property type="match status" value="1"/>
</dbReference>
<gene>
    <name evidence="9 13" type="primary">ycf2</name>
</gene>
<proteinExistence type="inferred from homology"/>
<dbReference type="Pfam" id="PF00004">
    <property type="entry name" value="AAA"/>
    <property type="match status" value="1"/>
</dbReference>
<comment type="function">
    <text evidence="1 9">Probable ATPase of unknown function. Its presence in a non-photosynthetic plant (Epifagus virginiana) and experiments in tobacco indicate that it has an essential function which is probably not related to photosynthesis.</text>
</comment>
<reference evidence="13" key="1">
    <citation type="submission" date="2014-05" db="EMBL/GenBank/DDBJ databases">
        <title>Autopolyploid origin of Lathyrus venosus.</title>
        <authorList>
            <person name="Sveinsson S."/>
            <person name="Cronk Q."/>
        </authorList>
    </citation>
    <scope>NUCLEOTIDE SEQUENCE</scope>
</reference>
<keyword evidence="7 9" id="KW-0547">Nucleotide-binding</keyword>
<sequence length="1908" mass="223257">MKNNQLDIWILELREIFRESKNSSYFSDSWTQFNSAISVIQIFFHQESFIKLLDSRIWSILVSRGFRRYFTIKNFVFFLLAILILRINNRRMIEKKNSYLTGLLPIQINSIGSGNDQLEDSKDSFNINRLVMTRLIVPLLSGPKEKNISERDNCSFFADRWSKLHLDLNPTEKSAQDLKLLKKEEDVSFVLSRQSENKEIANIVKIIMYLQKNVSIHPISSDGECDMVSKDKLLTVQNHISFLNQNLVFGLFDLFHDQNRGGYLLQRDFQSEERFQEMANIFNLSITKPDLVYRNGFSFSIDFSIDNKEFGNEVCNSRDESKKKSLLVLPRLFYEANESFSPKIIKKWVQTSCGNYFQGNRFNRNLEDVIQRYENYILNHIPLRKHMINQRFSNLKKSQKKCFDPLIFIYRTERSVNKDPNTDKYKCSKGSKNFQDHLDLFISEENSRFQVVFDRLHMNAYSIDWSEVMDKKDFSKSLCLFLSKLLAFFSNSLPFFFVSFGSMPVHRSQIHMDELKRMNDALGNQLLESIGLQPVHLKKKKDLLLDDYSTSQKSKLLINEIANQDNWLNPVKCFHRSSLICSFYKVNRLRFLNNRDNFYFSFDCKKRFSFYGERSCNSFFLYDQFLNVLFSQKKIFSLGGGKKKHAFLDRDTISPSELEVFNIWIANHFHQSGDDGYDLDKSFHFPTRVPGAIYSIADISGTPLTEEEIVNFERTYRERRSASNLSDPKKLYKYFDFDSNIDFLDTDLRDTLYYEKFLPSEKRKKKPLKKFRKKGPMYRKFQRKSSFSTVLSKWKPLYPYIIPSLLTRTGQKNLVLLVIQTFSDLFVILKKSPKLKKFLSILPNLIHRAKAILRKKLFFAQKGHISQISSKCLHNSLVEMYEDLFHTNNESPFISTHLGSLNIEEFLFSILLLLLITGYLVHTHLFFFSRFSNELQTEFEQVKSLMIPSYIIELQKLLDRYLTLELNSFWLQYIFQIALEQFANFREGSPSGGNIPRGKGFNLMDFISIIPNPINRIAFLKNTRHLSHTSKAIYSLIKKRKNMNSDWINDKIESWISNSDLLADKERQFLLEFSTLMTEKRMDQILVSLTNSDELSKNNSGYQMIEQPGTIYLRYLIDIHKKDLMNYEFNTSCLAERRVFLAHYHTITYSEIPCAASCLDLPSHGKPFSLRLALSPARGILMIGSITTGQSYLLKSLATTSYVPFITVFVNKFLENFPIGFDTDYDEDDLFDEREGTIYSLLPDTEGSCYNPDNYERDNSDDFDRKLDRRLKFLSMEDPISSDIIPEEELDRFYLRLQFELVKAMSPCIIWIPNIHDLDRNESNDLSLGILVNSLSRDYEEGSTSNNLVIASTHLPKKVDPFLIAPDKLSTCIKIRRLLIPQQRKHFFSLAYTRGFHLEKQIFNTNRLGSITLGSNVPDLVALTNEALSISIIQKKSIIDTNIIRSALHRQTWDFRSQVREIPDHGILVYQIGRAVSQNILLSNCSIVDPISIYMKKTSCQEGDSYLYKWYVELGTSMKKLTMLLYLLSCSAGSVAQDFWSLPGPNENNDGITSYRLLENDSDLVHGLLEIEGALLGPSETGSRFDNDGVPLLLRSEPRNPLHMIQNGSSSIVDHRFLYEKDEDESGFEEGEGVFDPQPQPLEEDLFNHILWAPRLWRPWGFLFDEASNELRFPYWWEGSFQDKDDYDQKGENDSYFFSFDEKGEIDLSFDEKGENFFSFDEKGEIDLSFDEKGENDSEFLQDGTMQDQTRVRSSNEQGFFQISQFIWDPPDPLFLLFQEDPVFSHQEFSQEFYPDEKILFSSQTKKKDWKYLRQRWFRKNMEEPNLRFLIDAERWFRTNRSVSNEVFRSNTLYESYQYLSNLFLSNGTLLAQITKTFLRKKWLFPDEMVVTISSNNERLVSLNNEIK</sequence>
<dbReference type="GO" id="GO:0016887">
    <property type="term" value="F:ATP hydrolysis activity"/>
    <property type="evidence" value="ECO:0007669"/>
    <property type="project" value="InterPro"/>
</dbReference>
<feature type="transmembrane region" description="Helical" evidence="10">
    <location>
        <begin position="69"/>
        <end position="87"/>
    </location>
</feature>
<evidence type="ECO:0000256" key="10">
    <source>
        <dbReference type="SAM" id="Phobius"/>
    </source>
</evidence>
<dbReference type="GO" id="GO:0005524">
    <property type="term" value="F:ATP binding"/>
    <property type="evidence" value="ECO:0007669"/>
    <property type="project" value="UniProtKB-KW"/>
</dbReference>
<comment type="caution">
    <text evidence="9">Lacks conserved residue(s) required for the propagation of feature annotation.</text>
</comment>
<dbReference type="GeneID" id="24287456"/>
<organism evidence="13">
    <name type="scientific">Lathyrus pubescens</name>
    <dbReference type="NCBI Taxonomy" id="313107"/>
    <lineage>
        <taxon>Eukaryota</taxon>
        <taxon>Viridiplantae</taxon>
        <taxon>Streptophyta</taxon>
        <taxon>Embryophyta</taxon>
        <taxon>Tracheophyta</taxon>
        <taxon>Spermatophyta</taxon>
        <taxon>Magnoliopsida</taxon>
        <taxon>eudicotyledons</taxon>
        <taxon>Gunneridae</taxon>
        <taxon>Pentapetalae</taxon>
        <taxon>rosids</taxon>
        <taxon>fabids</taxon>
        <taxon>Fabales</taxon>
        <taxon>Fabaceae</taxon>
        <taxon>Papilionoideae</taxon>
        <taxon>50 kb inversion clade</taxon>
        <taxon>NPAAA clade</taxon>
        <taxon>Hologalegina</taxon>
        <taxon>IRL clade</taxon>
        <taxon>Fabeae</taxon>
        <taxon>Lathyrus</taxon>
    </lineage>
</organism>
<feature type="domain" description="Ycf2 N-terminal" evidence="12">
    <location>
        <begin position="563"/>
        <end position="1030"/>
    </location>
</feature>
<keyword evidence="6 13" id="KW-0934">Plastid</keyword>
<dbReference type="Pfam" id="PF05695">
    <property type="entry name" value="Ycf2"/>
    <property type="match status" value="3"/>
</dbReference>
<dbReference type="InterPro" id="IPR056777">
    <property type="entry name" value="Ycf2_N"/>
</dbReference>
<name>A0A0F6NF82_9FABA</name>
<feature type="domain" description="Ycf2 N-terminal" evidence="12">
    <location>
        <begin position="1"/>
        <end position="150"/>
    </location>
</feature>
<accession>A0A0F6NF82</accession>
<evidence type="ECO:0000259" key="12">
    <source>
        <dbReference type="Pfam" id="PF05695"/>
    </source>
</evidence>
<evidence type="ECO:0000313" key="13">
    <source>
        <dbReference type="EMBL" id="AIK21193.1"/>
    </source>
</evidence>
<dbReference type="RefSeq" id="YP_009138824.1">
    <property type="nucleotide sequence ID" value="NC_027079.1"/>
</dbReference>
<dbReference type="InterPro" id="IPR003959">
    <property type="entry name" value="ATPase_AAA_core"/>
</dbReference>
<keyword evidence="10" id="KW-0812">Transmembrane</keyword>
<keyword evidence="10" id="KW-0472">Membrane</keyword>
<evidence type="ECO:0000256" key="1">
    <source>
        <dbReference type="ARBA" id="ARBA00002329"/>
    </source>
</evidence>
<evidence type="ECO:0000256" key="2">
    <source>
        <dbReference type="ARBA" id="ARBA00004470"/>
    </source>
</evidence>
<evidence type="ECO:0000256" key="9">
    <source>
        <dbReference type="HAMAP-Rule" id="MF_01330"/>
    </source>
</evidence>
<geneLocation type="chloroplast" evidence="13"/>
<evidence type="ECO:0000256" key="5">
    <source>
        <dbReference type="ARBA" id="ARBA00022528"/>
    </source>
</evidence>
<evidence type="ECO:0000256" key="6">
    <source>
        <dbReference type="ARBA" id="ARBA00022640"/>
    </source>
</evidence>
<comment type="similarity">
    <text evidence="3 9">Belongs to the Ycf2 family.</text>
</comment>
<dbReference type="InterPro" id="IPR008543">
    <property type="entry name" value="Uncharacterised_Ycf2"/>
</dbReference>
<dbReference type="GO" id="GO:0009570">
    <property type="term" value="C:chloroplast stroma"/>
    <property type="evidence" value="ECO:0007669"/>
    <property type="project" value="UniProtKB-SubCell"/>
</dbReference>
<protein>
    <recommendedName>
        <fullName evidence="4 9">Protein Ycf2</fullName>
    </recommendedName>
</protein>
<evidence type="ECO:0000256" key="3">
    <source>
        <dbReference type="ARBA" id="ARBA00009361"/>
    </source>
</evidence>
<feature type="domain" description="ATPase AAA-type core" evidence="11">
    <location>
        <begin position="1180"/>
        <end position="1375"/>
    </location>
</feature>
<dbReference type="HAMAP" id="MF_01330">
    <property type="entry name" value="Ycf2"/>
    <property type="match status" value="1"/>
</dbReference>
<keyword evidence="10" id="KW-1133">Transmembrane helix</keyword>
<dbReference type="InterPro" id="IPR027417">
    <property type="entry name" value="P-loop_NTPase"/>
</dbReference>
<feature type="domain" description="Ycf2 N-terminal" evidence="12">
    <location>
        <begin position="152"/>
        <end position="357"/>
    </location>
</feature>
<dbReference type="PANTHER" id="PTHR33078:SF92">
    <property type="entry name" value="PROTEIN YCF2"/>
    <property type="match status" value="1"/>
</dbReference>
<keyword evidence="8 9" id="KW-0067">ATP-binding</keyword>
<evidence type="ECO:0000256" key="8">
    <source>
        <dbReference type="ARBA" id="ARBA00022840"/>
    </source>
</evidence>
<dbReference type="PANTHER" id="PTHR33078">
    <property type="entry name" value="PROTEIN YCF2-RELATED"/>
    <property type="match status" value="1"/>
</dbReference>
<comment type="subcellular location">
    <subcellularLocation>
        <location evidence="2 9">Plastid</location>
        <location evidence="2 9">Chloroplast stroma</location>
    </subcellularLocation>
</comment>
<dbReference type="Gene3D" id="3.40.50.300">
    <property type="entry name" value="P-loop containing nucleotide triphosphate hydrolases"/>
    <property type="match status" value="1"/>
</dbReference>
<dbReference type="EMBL" id="KJ806200">
    <property type="protein sequence ID" value="AIK21193.1"/>
    <property type="molecule type" value="Genomic_DNA"/>
</dbReference>
<dbReference type="SUPFAM" id="SSF52540">
    <property type="entry name" value="P-loop containing nucleoside triphosphate hydrolases"/>
    <property type="match status" value="1"/>
</dbReference>
<evidence type="ECO:0000256" key="4">
    <source>
        <dbReference type="ARBA" id="ARBA00018950"/>
    </source>
</evidence>
<evidence type="ECO:0000259" key="11">
    <source>
        <dbReference type="Pfam" id="PF00004"/>
    </source>
</evidence>